<organism evidence="3 4">
    <name type="scientific">Bodo saltans</name>
    <name type="common">Flagellated protozoan</name>
    <dbReference type="NCBI Taxonomy" id="75058"/>
    <lineage>
        <taxon>Eukaryota</taxon>
        <taxon>Discoba</taxon>
        <taxon>Euglenozoa</taxon>
        <taxon>Kinetoplastea</taxon>
        <taxon>Metakinetoplastina</taxon>
        <taxon>Eubodonida</taxon>
        <taxon>Bodonidae</taxon>
        <taxon>Bodo</taxon>
    </lineage>
</organism>
<feature type="compositionally biased region" description="Acidic residues" evidence="2">
    <location>
        <begin position="653"/>
        <end position="666"/>
    </location>
</feature>
<feature type="compositionally biased region" description="Basic and acidic residues" evidence="2">
    <location>
        <begin position="686"/>
        <end position="695"/>
    </location>
</feature>
<feature type="coiled-coil region" evidence="1">
    <location>
        <begin position="370"/>
        <end position="429"/>
    </location>
</feature>
<sequence length="1152" mass="127445">MIAALEDNVEKGGVEGPERVFALAALRLCRTTWAELTETLPTVAHADPLICPQQQFDNMVKMNMALRSQLKEANRVARSVYRIVLGPISSSARTQETVFSALEQGVRFLRREMFVLQHEQQDDETELEELSFSIRDFLQLADFKMSHAAKRIFEVETNAAGADGSGIDWEFRVQELTRDLQAQLARVTRQSETEKSQANEMARGLRGELISLRQEHGDALLGMQQECDKRIKEFKEAFQSDIRDLSDELARRLQDLQIAFVYKIGEQREIDAEGKSISIRSLQQCLTVERAKIEAKALEIAGDPNASLERQADRYAGDTAVFDDPEDVHQNWDGETHETLVRLLKGKRAELDMIQRSNNVQNRLKNMEWETNLREVMKQYEEEISRLREKMKHLEAEVEHAAKLVTVRMQETAEARTEAQRMQRQLQEDMHRQKLKYDSELSAVNQELVQVTQQFAKAAQNAVNQEKQIADMNSYKNELTDEVDEAHETIRDLKAKMLQMRARPPSNEIGVQTTGRQKSEDVDGNGKRIGAVIQQAMRGKGRIFSAGSSVASDLSGDEKPNETIDGGLAAPQGPTVAHSRRESLANQYTLQNHRSGVKKMRQFFGHNETPPGTPPLSPQPGGIIPAPLTMARAKRRINAVLDQYGNVVEELVEEGDDEGAPLEEEQSVAPAPSPQRRKSKFSAWYETKHKQKSDGAVKVSGLSSNSQVASPSTSHPQSPALNAMGMAPEWLAEGSPQSSDQFLKNDADNNRNLHREWISEKLDPEYLSKLFTADPVDARTIADDYMGPPEATGTEGPNVGGSGFVLLTTEDASIRLINEPNFYRLVCKLAVAVEYASAAPSQHTQSMNIKRIRAMLPNSAQLLNTSRVSPVVLLDIICISQFLRTFWLPRIERIRAHTHAADGQWHSKDAYNNLILVLQKLRDLGSPGSIVDVPIEDIQEYVTHSAANVSRSSARSPRPPPASRLGGARSGGATSPVTPAAKYMRVIQAVDIKPIMAPLVHIMGFMFASASLVADLPTLLPEGVLSKPGSPVQAISPTMPEDTTPAPLQLRSHATGEAREVMMIVSNVPTTSSRYTPRGPIAHLIDAQYVTSQTTILRKASEAAIKRRGLVSSATANGAGGASTSGGAMTPGHRQKHPDMMLEGTRSVKSAR</sequence>
<keyword evidence="1" id="KW-0175">Coiled coil</keyword>
<feature type="compositionally biased region" description="Low complexity" evidence="2">
    <location>
        <begin position="946"/>
        <end position="956"/>
    </location>
</feature>
<name>A0A0S4IWZ0_BODSA</name>
<feature type="region of interest" description="Disordered" evidence="2">
    <location>
        <begin position="549"/>
        <end position="576"/>
    </location>
</feature>
<accession>A0A0S4IWZ0</accession>
<evidence type="ECO:0000313" key="4">
    <source>
        <dbReference type="Proteomes" id="UP000051952"/>
    </source>
</evidence>
<protein>
    <submittedName>
        <fullName evidence="3">Uncharacterized protein</fullName>
    </submittedName>
</protein>
<feature type="region of interest" description="Disordered" evidence="2">
    <location>
        <begin position="946"/>
        <end position="974"/>
    </location>
</feature>
<keyword evidence="4" id="KW-1185">Reference proteome</keyword>
<feature type="coiled-coil region" evidence="1">
    <location>
        <begin position="462"/>
        <end position="503"/>
    </location>
</feature>
<dbReference type="Proteomes" id="UP000051952">
    <property type="component" value="Unassembled WGS sequence"/>
</dbReference>
<evidence type="ECO:0000256" key="2">
    <source>
        <dbReference type="SAM" id="MobiDB-lite"/>
    </source>
</evidence>
<feature type="region of interest" description="Disordered" evidence="2">
    <location>
        <begin position="653"/>
        <end position="722"/>
    </location>
</feature>
<dbReference type="AlphaFoldDB" id="A0A0S4IWZ0"/>
<feature type="region of interest" description="Disordered" evidence="2">
    <location>
        <begin position="1114"/>
        <end position="1152"/>
    </location>
</feature>
<reference evidence="4" key="1">
    <citation type="submission" date="2015-09" db="EMBL/GenBank/DDBJ databases">
        <authorList>
            <consortium name="Pathogen Informatics"/>
        </authorList>
    </citation>
    <scope>NUCLEOTIDE SEQUENCE [LARGE SCALE GENOMIC DNA]</scope>
    <source>
        <strain evidence="4">Lake Konstanz</strain>
    </source>
</reference>
<feature type="compositionally biased region" description="Polar residues" evidence="2">
    <location>
        <begin position="701"/>
        <end position="720"/>
    </location>
</feature>
<gene>
    <name evidence="3" type="ORF">BSAL_66375</name>
</gene>
<dbReference type="EMBL" id="CYKH01000420">
    <property type="protein sequence ID" value="CUF84871.1"/>
    <property type="molecule type" value="Genomic_DNA"/>
</dbReference>
<dbReference type="VEuPathDB" id="TriTrypDB:BSAL_66375"/>
<evidence type="ECO:0000256" key="1">
    <source>
        <dbReference type="SAM" id="Coils"/>
    </source>
</evidence>
<evidence type="ECO:0000313" key="3">
    <source>
        <dbReference type="EMBL" id="CUF84871.1"/>
    </source>
</evidence>
<feature type="compositionally biased region" description="Low complexity" evidence="2">
    <location>
        <begin position="963"/>
        <end position="973"/>
    </location>
</feature>
<proteinExistence type="predicted"/>